<name>A0ABN1CIH6_SACER</name>
<keyword evidence="3" id="KW-1185">Reference proteome</keyword>
<proteinExistence type="predicted"/>
<dbReference type="PANTHER" id="PTHR40124">
    <property type="match status" value="1"/>
</dbReference>
<dbReference type="Proteomes" id="UP001500729">
    <property type="component" value="Unassembled WGS sequence"/>
</dbReference>
<accession>A0ABN1CIH6</accession>
<dbReference type="PANTHER" id="PTHR40124:SF1">
    <property type="entry name" value="DISAGGREGATASE RELATED REPEAT PROTEIN"/>
    <property type="match status" value="1"/>
</dbReference>
<evidence type="ECO:0000313" key="2">
    <source>
        <dbReference type="EMBL" id="GAA0519229.1"/>
    </source>
</evidence>
<evidence type="ECO:0000313" key="3">
    <source>
        <dbReference type="Proteomes" id="UP001500729"/>
    </source>
</evidence>
<dbReference type="Pfam" id="PF21294">
    <property type="entry name" value="Polysacc_lyase_14"/>
    <property type="match status" value="1"/>
</dbReference>
<evidence type="ECO:0000259" key="1">
    <source>
        <dbReference type="Pfam" id="PF21294"/>
    </source>
</evidence>
<reference evidence="2 3" key="1">
    <citation type="journal article" date="2019" name="Int. J. Syst. Evol. Microbiol.">
        <title>The Global Catalogue of Microorganisms (GCM) 10K type strain sequencing project: providing services to taxonomists for standard genome sequencing and annotation.</title>
        <authorList>
            <consortium name="The Broad Institute Genomics Platform"/>
            <consortium name="The Broad Institute Genome Sequencing Center for Infectious Disease"/>
            <person name="Wu L."/>
            <person name="Ma J."/>
        </authorList>
    </citation>
    <scope>NUCLEOTIDE SEQUENCE [LARGE SCALE GENOMIC DNA]</scope>
    <source>
        <strain evidence="2 3">JCM 10303</strain>
    </source>
</reference>
<dbReference type="Gene3D" id="2.60.120.200">
    <property type="match status" value="1"/>
</dbReference>
<gene>
    <name evidence="2" type="ORF">GCM10009533_17980</name>
</gene>
<dbReference type="InterPro" id="IPR048958">
    <property type="entry name" value="Polysacc_lyase_14"/>
</dbReference>
<feature type="domain" description="Polysaccharide lyase 14" evidence="1">
    <location>
        <begin position="2"/>
        <end position="193"/>
    </location>
</feature>
<protein>
    <recommendedName>
        <fullName evidence="1">Polysaccharide lyase 14 domain-containing protein</fullName>
    </recommendedName>
</protein>
<comment type="caution">
    <text evidence="2">The sequence shown here is derived from an EMBL/GenBank/DDBJ whole genome shotgun (WGS) entry which is preliminary data.</text>
</comment>
<organism evidence="2 3">
    <name type="scientific">Saccharopolyspora erythraea</name>
    <name type="common">Streptomyces erythraeus</name>
    <dbReference type="NCBI Taxonomy" id="1836"/>
    <lineage>
        <taxon>Bacteria</taxon>
        <taxon>Bacillati</taxon>
        <taxon>Actinomycetota</taxon>
        <taxon>Actinomycetes</taxon>
        <taxon>Pseudonocardiales</taxon>
        <taxon>Pseudonocardiaceae</taxon>
        <taxon>Saccharopolyspora</taxon>
    </lineage>
</organism>
<dbReference type="EMBL" id="BAAAGS010000008">
    <property type="protein sequence ID" value="GAA0519229.1"/>
    <property type="molecule type" value="Genomic_DNA"/>
</dbReference>
<sequence>MFYGKGSSPPSCDNCPSEGGGQFYTDFRSIGRDDLADARTLHLSYRVRFPSDWDFGAKGGKLPGLYGGPPGHSSGGEHGDAWSTRYMWRVRGGESQATVYVYDPSQGGGYGEDVGLGAWSWQADGGWHTVEQAVDRDSGTITVFYDDREVMREQGIHQISGIPFSGIFFSTFFGGHDTSWGPGRDVHAQFRDFRVSEDELH</sequence>